<evidence type="ECO:0000313" key="3">
    <source>
        <dbReference type="Proteomes" id="UP001243989"/>
    </source>
</evidence>
<dbReference type="Proteomes" id="UP001243989">
    <property type="component" value="Unassembled WGS sequence"/>
</dbReference>
<dbReference type="RefSeq" id="XP_060441069.1">
    <property type="nucleotide sequence ID" value="XM_060596551.1"/>
</dbReference>
<sequence>MTSANARGGKNSRLRSEWPCTENRYCDLSFGPPILSPDIGRFTQSFQKVCASPPPDDVASWVRGGRVTWSSHFLSQWPGLASLRSTLSSSFVGFSSTPYTCTANLQKHASVIPQLTRTYMGPKRPFPSCWVPPFSGENRCLSPSIRFHDNKVDRRAQLGHFLRHEKNRRMSSHSPTVAAGGDSGTDAKSGQIRHGRR</sequence>
<dbReference type="GeneID" id="85481413"/>
<comment type="caution">
    <text evidence="2">The sequence shown here is derived from an EMBL/GenBank/DDBJ whole genome shotgun (WGS) entry which is preliminary data.</text>
</comment>
<dbReference type="AlphaFoldDB" id="A0AAI9ZKS1"/>
<accession>A0AAI9ZKS1</accession>
<dbReference type="EMBL" id="JAHMHQ010000021">
    <property type="protein sequence ID" value="KAK1625074.1"/>
    <property type="molecule type" value="Genomic_DNA"/>
</dbReference>
<reference evidence="2" key="1">
    <citation type="submission" date="2021-06" db="EMBL/GenBank/DDBJ databases">
        <title>Comparative genomics, transcriptomics and evolutionary studies reveal genomic signatures of adaptation to plant cell wall in hemibiotrophic fungi.</title>
        <authorList>
            <consortium name="DOE Joint Genome Institute"/>
            <person name="Baroncelli R."/>
            <person name="Diaz J.F."/>
            <person name="Benocci T."/>
            <person name="Peng M."/>
            <person name="Battaglia E."/>
            <person name="Haridas S."/>
            <person name="Andreopoulos W."/>
            <person name="Labutti K."/>
            <person name="Pangilinan J."/>
            <person name="Floch G.L."/>
            <person name="Makela M.R."/>
            <person name="Henrissat B."/>
            <person name="Grigoriev I.V."/>
            <person name="Crouch J.A."/>
            <person name="De Vries R.P."/>
            <person name="Sukno S.A."/>
            <person name="Thon M.R."/>
        </authorList>
    </citation>
    <scope>NUCLEOTIDE SEQUENCE</scope>
    <source>
        <strain evidence="2">CBS 102054</strain>
    </source>
</reference>
<organism evidence="2 3">
    <name type="scientific">Colletotrichum phormii</name>
    <dbReference type="NCBI Taxonomy" id="359342"/>
    <lineage>
        <taxon>Eukaryota</taxon>
        <taxon>Fungi</taxon>
        <taxon>Dikarya</taxon>
        <taxon>Ascomycota</taxon>
        <taxon>Pezizomycotina</taxon>
        <taxon>Sordariomycetes</taxon>
        <taxon>Hypocreomycetidae</taxon>
        <taxon>Glomerellales</taxon>
        <taxon>Glomerellaceae</taxon>
        <taxon>Colletotrichum</taxon>
        <taxon>Colletotrichum acutatum species complex</taxon>
    </lineage>
</organism>
<keyword evidence="3" id="KW-1185">Reference proteome</keyword>
<proteinExistence type="predicted"/>
<gene>
    <name evidence="2" type="ORF">BDP81DRAFT_98541</name>
</gene>
<name>A0AAI9ZKS1_9PEZI</name>
<feature type="region of interest" description="Disordered" evidence="1">
    <location>
        <begin position="162"/>
        <end position="197"/>
    </location>
</feature>
<protein>
    <submittedName>
        <fullName evidence="2">Uncharacterized protein</fullName>
    </submittedName>
</protein>
<evidence type="ECO:0000313" key="2">
    <source>
        <dbReference type="EMBL" id="KAK1625074.1"/>
    </source>
</evidence>
<evidence type="ECO:0000256" key="1">
    <source>
        <dbReference type="SAM" id="MobiDB-lite"/>
    </source>
</evidence>
<feature type="compositionally biased region" description="Basic residues" evidence="1">
    <location>
        <begin position="162"/>
        <end position="171"/>
    </location>
</feature>